<accession>A0A9X3EPS0</accession>
<reference evidence="2" key="1">
    <citation type="submission" date="2022-11" db="EMBL/GenBank/DDBJ databases">
        <title>Minimal conservation of predation-associated metabolite biosynthetic gene clusters underscores biosynthetic potential of Myxococcota including descriptions for ten novel species: Archangium lansinium sp. nov., Myxococcus landrumus sp. nov., Nannocystis bai.</title>
        <authorList>
            <person name="Ahearne A."/>
            <person name="Stevens C."/>
            <person name="Phillips K."/>
        </authorList>
    </citation>
    <scope>NUCLEOTIDE SEQUENCE</scope>
    <source>
        <strain evidence="2">Na p29</strain>
    </source>
</reference>
<sequence length="41" mass="4294">MRPACHAECIASSTPVDSTGSMKPAASPIWIHPGPVTSDMR</sequence>
<dbReference type="Proteomes" id="UP001150924">
    <property type="component" value="Unassembled WGS sequence"/>
</dbReference>
<protein>
    <submittedName>
        <fullName evidence="2">Uncharacterized protein</fullName>
    </submittedName>
</protein>
<dbReference type="AlphaFoldDB" id="A0A9X3EPS0"/>
<gene>
    <name evidence="2" type="ORF">OV079_18960</name>
</gene>
<dbReference type="RefSeq" id="WP_267770232.1">
    <property type="nucleotide sequence ID" value="NZ_JAPNKE010000002.1"/>
</dbReference>
<name>A0A9X3EPS0_9BACT</name>
<feature type="region of interest" description="Disordered" evidence="1">
    <location>
        <begin position="12"/>
        <end position="41"/>
    </location>
</feature>
<evidence type="ECO:0000256" key="1">
    <source>
        <dbReference type="SAM" id="MobiDB-lite"/>
    </source>
</evidence>
<evidence type="ECO:0000313" key="2">
    <source>
        <dbReference type="EMBL" id="MCY1007591.1"/>
    </source>
</evidence>
<organism evidence="2 3">
    <name type="scientific">Nannocystis pusilla</name>
    <dbReference type="NCBI Taxonomy" id="889268"/>
    <lineage>
        <taxon>Bacteria</taxon>
        <taxon>Pseudomonadati</taxon>
        <taxon>Myxococcota</taxon>
        <taxon>Polyangia</taxon>
        <taxon>Nannocystales</taxon>
        <taxon>Nannocystaceae</taxon>
        <taxon>Nannocystis</taxon>
    </lineage>
</organism>
<keyword evidence="3" id="KW-1185">Reference proteome</keyword>
<feature type="compositionally biased region" description="Polar residues" evidence="1">
    <location>
        <begin position="12"/>
        <end position="21"/>
    </location>
</feature>
<dbReference type="EMBL" id="JAPNKE010000002">
    <property type="protein sequence ID" value="MCY1007591.1"/>
    <property type="molecule type" value="Genomic_DNA"/>
</dbReference>
<evidence type="ECO:0000313" key="3">
    <source>
        <dbReference type="Proteomes" id="UP001150924"/>
    </source>
</evidence>
<proteinExistence type="predicted"/>
<comment type="caution">
    <text evidence="2">The sequence shown here is derived from an EMBL/GenBank/DDBJ whole genome shotgun (WGS) entry which is preliminary data.</text>
</comment>